<dbReference type="AlphaFoldDB" id="A0A9P1N4E1"/>
<accession>A0A9P1N4E1</accession>
<protein>
    <submittedName>
        <fullName evidence="3">Uncharacterized protein</fullName>
    </submittedName>
</protein>
<feature type="transmembrane region" description="Helical" evidence="2">
    <location>
        <begin position="133"/>
        <end position="155"/>
    </location>
</feature>
<keyword evidence="2" id="KW-0812">Transmembrane</keyword>
<evidence type="ECO:0000313" key="4">
    <source>
        <dbReference type="Proteomes" id="UP001152747"/>
    </source>
</evidence>
<proteinExistence type="predicted"/>
<gene>
    <name evidence="3" type="ORF">CAMP_LOCUS10172</name>
</gene>
<name>A0A9P1N4E1_9PELO</name>
<comment type="caution">
    <text evidence="3">The sequence shown here is derived from an EMBL/GenBank/DDBJ whole genome shotgun (WGS) entry which is preliminary data.</text>
</comment>
<dbReference type="EMBL" id="CANHGI010000004">
    <property type="protein sequence ID" value="CAI5447535.1"/>
    <property type="molecule type" value="Genomic_DNA"/>
</dbReference>
<evidence type="ECO:0000256" key="1">
    <source>
        <dbReference type="SAM" id="MobiDB-lite"/>
    </source>
</evidence>
<feature type="region of interest" description="Disordered" evidence="1">
    <location>
        <begin position="231"/>
        <end position="254"/>
    </location>
</feature>
<reference evidence="3" key="1">
    <citation type="submission" date="2022-11" db="EMBL/GenBank/DDBJ databases">
        <authorList>
            <person name="Kikuchi T."/>
        </authorList>
    </citation>
    <scope>NUCLEOTIDE SEQUENCE</scope>
    <source>
        <strain evidence="3">PS1010</strain>
    </source>
</reference>
<evidence type="ECO:0000313" key="3">
    <source>
        <dbReference type="EMBL" id="CAI5447535.1"/>
    </source>
</evidence>
<evidence type="ECO:0000256" key="2">
    <source>
        <dbReference type="SAM" id="Phobius"/>
    </source>
</evidence>
<dbReference type="Proteomes" id="UP001152747">
    <property type="component" value="Unassembled WGS sequence"/>
</dbReference>
<dbReference type="OrthoDB" id="5809348at2759"/>
<organism evidence="3 4">
    <name type="scientific">Caenorhabditis angaria</name>
    <dbReference type="NCBI Taxonomy" id="860376"/>
    <lineage>
        <taxon>Eukaryota</taxon>
        <taxon>Metazoa</taxon>
        <taxon>Ecdysozoa</taxon>
        <taxon>Nematoda</taxon>
        <taxon>Chromadorea</taxon>
        <taxon>Rhabditida</taxon>
        <taxon>Rhabditina</taxon>
        <taxon>Rhabditomorpha</taxon>
        <taxon>Rhabditoidea</taxon>
        <taxon>Rhabditidae</taxon>
        <taxon>Peloderinae</taxon>
        <taxon>Caenorhabditis</taxon>
    </lineage>
</organism>
<keyword evidence="2" id="KW-1133">Transmembrane helix</keyword>
<sequence>MRANKKEGGGRNWAEPRASGLTTERAQEENRREEENSSCCVSILKITCTKMFLCCCWPIQKLVKLLSCFDSLVIAIFAYNCIDTFMDTINNLHWTTIFSTFFFTFFLVCQLLATVLIFRAASKNIARYCLPRLVLIGGLAICSFAAIVFLIYYFAKGSTQLNEMLYSIIEYFTDEKLEDLERNEYKHQLRYYGVGFLVLASTYFMYNIFQLWLTFKFQSTLNDFEAVSTEPTAPQQSYNPDFGAPPTKYYPNDA</sequence>
<keyword evidence="4" id="KW-1185">Reference proteome</keyword>
<keyword evidence="2" id="KW-0472">Membrane</keyword>
<feature type="transmembrane region" description="Helical" evidence="2">
    <location>
        <begin position="100"/>
        <end position="121"/>
    </location>
</feature>
<feature type="transmembrane region" description="Helical" evidence="2">
    <location>
        <begin position="189"/>
        <end position="209"/>
    </location>
</feature>
<feature type="region of interest" description="Disordered" evidence="1">
    <location>
        <begin position="1"/>
        <end position="29"/>
    </location>
</feature>